<protein>
    <recommendedName>
        <fullName evidence="5">LURP-one-related family protein</fullName>
    </recommendedName>
</protein>
<sequence>MKKLYIKQKVFSLGGHFSVKDEHQEDRYMVEGSFLSIPKVFTIKDLNNQVIGTITKKVFSFLPKFFIAVDGKEEMVIEKQLTLFKAKYRIESESLAIQGDWWGKHFEISQNGEVVAAVNEKWFTWGDTYEVEIYEQSLEHTIILVVIAIDFVKQEEAASSSSS</sequence>
<dbReference type="Pfam" id="PF04525">
    <property type="entry name" value="LOR"/>
    <property type="match status" value="1"/>
</dbReference>
<evidence type="ECO:0000313" key="2">
    <source>
        <dbReference type="EMBL" id="OUZ32943.1"/>
    </source>
</evidence>
<dbReference type="InterPro" id="IPR025659">
    <property type="entry name" value="Tubby-like_C"/>
</dbReference>
<proteinExistence type="inferred from homology"/>
<reference evidence="2" key="1">
    <citation type="submission" date="2017-05" db="EMBL/GenBank/DDBJ databases">
        <title>The Genome Sequence of Enterococcus sp. 9D6_DIV0238.</title>
        <authorList>
            <consortium name="The Broad Institute Genomics Platform"/>
            <consortium name="The Broad Institute Genomic Center for Infectious Diseases"/>
            <person name="Earl A."/>
            <person name="Manson A."/>
            <person name="Schwartman J."/>
            <person name="Gilmore M."/>
            <person name="Abouelleil A."/>
            <person name="Cao P."/>
            <person name="Chapman S."/>
            <person name="Cusick C."/>
            <person name="Shea T."/>
            <person name="Young S."/>
            <person name="Neafsey D."/>
            <person name="Nusbaum C."/>
            <person name="Birren B."/>
        </authorList>
    </citation>
    <scope>NUCLEOTIDE SEQUENCE [LARGE SCALE GENOMIC DNA]</scope>
    <source>
        <strain evidence="2">9D6_DIV0238</strain>
    </source>
</reference>
<dbReference type="EMBL" id="CP147246">
    <property type="protein sequence ID" value="WYJ93924.1"/>
    <property type="molecule type" value="Genomic_DNA"/>
</dbReference>
<dbReference type="InterPro" id="IPR038595">
    <property type="entry name" value="LOR_sf"/>
</dbReference>
<evidence type="ECO:0000313" key="4">
    <source>
        <dbReference type="Proteomes" id="UP000196151"/>
    </source>
</evidence>
<evidence type="ECO:0008006" key="5">
    <source>
        <dbReference type="Google" id="ProtNLM"/>
    </source>
</evidence>
<dbReference type="EMBL" id="NIBQ01000002">
    <property type="protein sequence ID" value="OUZ32943.1"/>
    <property type="molecule type" value="Genomic_DNA"/>
</dbReference>
<reference evidence="3" key="2">
    <citation type="submission" date="2017-05" db="EMBL/GenBank/DDBJ databases">
        <authorList>
            <consortium name="The Broad Institute Genomics Platform"/>
            <consortium name="The Broad Institute Genomic Center for Infectious Diseases"/>
            <person name="Earl A."/>
            <person name="Manson A."/>
            <person name="Schwartman J."/>
            <person name="Gilmore M."/>
            <person name="Abouelleil A."/>
            <person name="Cao P."/>
            <person name="Chapman S."/>
            <person name="Cusick C."/>
            <person name="Shea T."/>
            <person name="Young S."/>
            <person name="Neafsey D."/>
            <person name="Nusbaum C."/>
            <person name="Birren B."/>
        </authorList>
    </citation>
    <scope>NUCLEOTIDE SEQUENCE</scope>
    <source>
        <strain evidence="3">9D6_DIV0238</strain>
    </source>
</reference>
<keyword evidence="4" id="KW-1185">Reference proteome</keyword>
<reference evidence="3" key="3">
    <citation type="submission" date="2024-03" db="EMBL/GenBank/DDBJ databases">
        <title>The Genome Sequence of Enterococcus sp. DIV0238c.</title>
        <authorList>
            <consortium name="The Broad Institute Genomics Platform"/>
            <consortium name="The Broad Institute Microbial Omics Core"/>
            <consortium name="The Broad Institute Genomic Center for Infectious Diseases"/>
            <person name="Earl A."/>
            <person name="Manson A."/>
            <person name="Gilmore M."/>
            <person name="Schwartman J."/>
            <person name="Shea T."/>
            <person name="Abouelleil A."/>
            <person name="Cao P."/>
            <person name="Chapman S."/>
            <person name="Cusick C."/>
            <person name="Young S."/>
            <person name="Neafsey D."/>
            <person name="Nusbaum C."/>
            <person name="Birren B."/>
        </authorList>
    </citation>
    <scope>NUCLEOTIDE SEQUENCE</scope>
    <source>
        <strain evidence="3">9D6_DIV0238</strain>
    </source>
</reference>
<organism evidence="2">
    <name type="scientific">Candidatus Enterococcus dunnyi</name>
    <dbReference type="NCBI Taxonomy" id="1834192"/>
    <lineage>
        <taxon>Bacteria</taxon>
        <taxon>Bacillati</taxon>
        <taxon>Bacillota</taxon>
        <taxon>Bacilli</taxon>
        <taxon>Lactobacillales</taxon>
        <taxon>Enterococcaceae</taxon>
        <taxon>Enterococcus</taxon>
    </lineage>
</organism>
<dbReference type="Gene3D" id="2.40.160.200">
    <property type="entry name" value="LURP1-related"/>
    <property type="match status" value="1"/>
</dbReference>
<dbReference type="Proteomes" id="UP000196151">
    <property type="component" value="Chromosome"/>
</dbReference>
<gene>
    <name evidence="3" type="ORF">A5889_001426</name>
    <name evidence="2" type="ORF">A5889_001652</name>
</gene>
<dbReference type="RefSeq" id="WP_087640773.1">
    <property type="nucleotide sequence ID" value="NZ_CP147246.1"/>
</dbReference>
<dbReference type="InterPro" id="IPR007612">
    <property type="entry name" value="LOR"/>
</dbReference>
<dbReference type="OrthoDB" id="652307at2"/>
<dbReference type="SUPFAM" id="SSF54518">
    <property type="entry name" value="Tubby C-terminal domain-like"/>
    <property type="match status" value="1"/>
</dbReference>
<evidence type="ECO:0000313" key="3">
    <source>
        <dbReference type="EMBL" id="WYJ93924.1"/>
    </source>
</evidence>
<accession>A0A200J6V6</accession>
<evidence type="ECO:0000256" key="1">
    <source>
        <dbReference type="ARBA" id="ARBA00005437"/>
    </source>
</evidence>
<dbReference type="AlphaFoldDB" id="A0A200J6V6"/>
<name>A0A200J6V6_9ENTE</name>
<comment type="similarity">
    <text evidence="1">Belongs to the LOR family.</text>
</comment>